<gene>
    <name evidence="2" type="ORF">MBRA_02580</name>
</gene>
<evidence type="ECO:0000313" key="2">
    <source>
        <dbReference type="EMBL" id="BBZ10063.1"/>
    </source>
</evidence>
<feature type="transmembrane region" description="Helical" evidence="1">
    <location>
        <begin position="100"/>
        <end position="118"/>
    </location>
</feature>
<sequence length="289" mass="30540">MITNAAAPSRYFDQFPFIKRFVQVLQAPLHTMGGALLFVGQVIYLLPVTVKRYRKETLARMISLAFGRGSLVVDGGVVSVLTILGMAIGASIAIEAWATLNILGFGALSGIVGGLANVREMSPLVAGIAFAAQAGCRMTAEIGAMRIAEEIDAVDAIGLRPIPYVVGTRFIGALLIVIPGYALTLLVSFFISNGMITAIYGSPAGTYKHYFVQFLSPTDLMYSTLKAAAFCAAVTIIHCYYGYFASGGPVGVGVASGRAVRASLVAIMVLDFVLTVAFWGLKPTFVFTG</sequence>
<feature type="transmembrane region" description="Helical" evidence="1">
    <location>
        <begin position="29"/>
        <end position="50"/>
    </location>
</feature>
<evidence type="ECO:0000256" key="1">
    <source>
        <dbReference type="SAM" id="Phobius"/>
    </source>
</evidence>
<keyword evidence="1" id="KW-0812">Transmembrane</keyword>
<dbReference type="EMBL" id="AP022606">
    <property type="protein sequence ID" value="BBZ10063.1"/>
    <property type="molecule type" value="Genomic_DNA"/>
</dbReference>
<feature type="transmembrane region" description="Helical" evidence="1">
    <location>
        <begin position="220"/>
        <end position="241"/>
    </location>
</feature>
<keyword evidence="1" id="KW-0472">Membrane</keyword>
<evidence type="ECO:0000313" key="3">
    <source>
        <dbReference type="Proteomes" id="UP000467379"/>
    </source>
</evidence>
<proteinExistence type="predicted"/>
<dbReference type="PANTHER" id="PTHR30188:SF13">
    <property type="entry name" value="CONSERVED HYPOTHETICAL INTEGRAL MEMBRANE PROTEIN YRBE3B"/>
    <property type="match status" value="1"/>
</dbReference>
<keyword evidence="3" id="KW-1185">Reference proteome</keyword>
<dbReference type="PANTHER" id="PTHR30188">
    <property type="entry name" value="ABC TRANSPORTER PERMEASE PROTEIN-RELATED"/>
    <property type="match status" value="1"/>
</dbReference>
<organism evidence="2 3">
    <name type="scientific">Mycobacterium branderi</name>
    <dbReference type="NCBI Taxonomy" id="43348"/>
    <lineage>
        <taxon>Bacteria</taxon>
        <taxon>Bacillati</taxon>
        <taxon>Actinomycetota</taxon>
        <taxon>Actinomycetes</taxon>
        <taxon>Mycobacteriales</taxon>
        <taxon>Mycobacteriaceae</taxon>
        <taxon>Mycobacterium</taxon>
    </lineage>
</organism>
<dbReference type="InterPro" id="IPR030802">
    <property type="entry name" value="Permease_MalE"/>
</dbReference>
<feature type="transmembrane region" description="Helical" evidence="1">
    <location>
        <begin position="262"/>
        <end position="281"/>
    </location>
</feature>
<name>A0ABM7KGB8_9MYCO</name>
<dbReference type="Proteomes" id="UP000467379">
    <property type="component" value="Chromosome"/>
</dbReference>
<reference evidence="2 3" key="1">
    <citation type="journal article" date="2019" name="Emerg. Microbes Infect.">
        <title>Comprehensive subspecies identification of 175 nontuberculous mycobacteria species based on 7547 genomic profiles.</title>
        <authorList>
            <person name="Matsumoto Y."/>
            <person name="Kinjo T."/>
            <person name="Motooka D."/>
            <person name="Nabeya D."/>
            <person name="Jung N."/>
            <person name="Uechi K."/>
            <person name="Horii T."/>
            <person name="Iida T."/>
            <person name="Fujita J."/>
            <person name="Nakamura S."/>
        </authorList>
    </citation>
    <scope>NUCLEOTIDE SEQUENCE [LARGE SCALE GENOMIC DNA]</scope>
    <source>
        <strain evidence="2 3">JCM 12687</strain>
    </source>
</reference>
<feature type="transmembrane region" description="Helical" evidence="1">
    <location>
        <begin position="71"/>
        <end position="94"/>
    </location>
</feature>
<dbReference type="Pfam" id="PF02405">
    <property type="entry name" value="MlaE"/>
    <property type="match status" value="1"/>
</dbReference>
<feature type="transmembrane region" description="Helical" evidence="1">
    <location>
        <begin position="170"/>
        <end position="200"/>
    </location>
</feature>
<keyword evidence="1" id="KW-1133">Transmembrane helix</keyword>
<protein>
    <submittedName>
        <fullName evidence="2">YrbE family protein</fullName>
    </submittedName>
</protein>
<accession>A0ABM7KGB8</accession>